<proteinExistence type="predicted"/>
<dbReference type="Proteomes" id="UP001298681">
    <property type="component" value="Unassembled WGS sequence"/>
</dbReference>
<accession>A0ABS9MKC5</accession>
<evidence type="ECO:0000256" key="1">
    <source>
        <dbReference type="SAM" id="Phobius"/>
    </source>
</evidence>
<evidence type="ECO:0000313" key="3">
    <source>
        <dbReference type="Proteomes" id="UP001298681"/>
    </source>
</evidence>
<protein>
    <recommendedName>
        <fullName evidence="4">YcxB family protein</fullName>
    </recommendedName>
</protein>
<keyword evidence="3" id="KW-1185">Reference proteome</keyword>
<keyword evidence="1" id="KW-0812">Transmembrane</keyword>
<organism evidence="2 3">
    <name type="scientific">Anaeromassilibacillus senegalensis</name>
    <dbReference type="NCBI Taxonomy" id="1673717"/>
    <lineage>
        <taxon>Bacteria</taxon>
        <taxon>Bacillati</taxon>
        <taxon>Bacillota</taxon>
        <taxon>Clostridia</taxon>
        <taxon>Eubacteriales</taxon>
        <taxon>Acutalibacteraceae</taxon>
        <taxon>Anaeromassilibacillus</taxon>
    </lineage>
</organism>
<dbReference type="EMBL" id="JAKNHQ010000013">
    <property type="protein sequence ID" value="MCG4611259.1"/>
    <property type="molecule type" value="Genomic_DNA"/>
</dbReference>
<dbReference type="RefSeq" id="WP_237966941.1">
    <property type="nucleotide sequence ID" value="NZ_JAKNHQ010000013.1"/>
</dbReference>
<name>A0ABS9MKC5_9FIRM</name>
<comment type="caution">
    <text evidence="2">The sequence shown here is derived from an EMBL/GenBank/DDBJ whole genome shotgun (WGS) entry which is preliminary data.</text>
</comment>
<evidence type="ECO:0000313" key="2">
    <source>
        <dbReference type="EMBL" id="MCG4611259.1"/>
    </source>
</evidence>
<keyword evidence="1" id="KW-1133">Transmembrane helix</keyword>
<sequence>MPTFYEGEPIAVVHQTLTAEEYAQAAVFAESHRSVWSRRGVRAAAALTVAALAFSCIPVYRYQYATAWIPIAVGCLGVLLAAYFFWFQPVRMQKRAAAVFQKNRFWQQRCKISFYRDSVCCETPYEKISGYWSDYYACYECPAYLVVAGGWDRHLLIVDKKQLSPGQREAVSAHMREQFANRYLWAKQ</sequence>
<reference evidence="2 3" key="1">
    <citation type="submission" date="2022-01" db="EMBL/GenBank/DDBJ databases">
        <title>Collection of gut derived symbiotic bacterial strains cultured from healthy donors.</title>
        <authorList>
            <person name="Lin H."/>
            <person name="Kohout C."/>
            <person name="Waligurski E."/>
            <person name="Pamer E.G."/>
        </authorList>
    </citation>
    <scope>NUCLEOTIDE SEQUENCE [LARGE SCALE GENOMIC DNA]</scope>
    <source>
        <strain evidence="2 3">DFI.7.58</strain>
    </source>
</reference>
<gene>
    <name evidence="2" type="ORF">L0P57_10000</name>
</gene>
<evidence type="ECO:0008006" key="4">
    <source>
        <dbReference type="Google" id="ProtNLM"/>
    </source>
</evidence>
<feature type="transmembrane region" description="Helical" evidence="1">
    <location>
        <begin position="41"/>
        <end position="61"/>
    </location>
</feature>
<keyword evidence="1" id="KW-0472">Membrane</keyword>
<feature type="transmembrane region" description="Helical" evidence="1">
    <location>
        <begin position="67"/>
        <end position="86"/>
    </location>
</feature>